<sequence length="82" mass="9049">MIVSRRFGGEASNAEIEKVKLTISNCKLQTNLPRPSRPGHYLAPSRCFGTKRGVQSPHQQPHNPPAIHLAMSNMAYGNLRAI</sequence>
<reference evidence="2 3" key="1">
    <citation type="journal article" date="2013" name="Mar. Genomics">
        <title>Expression of sulfatases in Rhodopirellula baltica and the diversity of sulfatases in the genus Rhodopirellula.</title>
        <authorList>
            <person name="Wegner C.E."/>
            <person name="Richter-Heitmann T."/>
            <person name="Klindworth A."/>
            <person name="Klockow C."/>
            <person name="Richter M."/>
            <person name="Achstetter T."/>
            <person name="Glockner F.O."/>
            <person name="Harder J."/>
        </authorList>
    </citation>
    <scope>NUCLEOTIDE SEQUENCE [LARGE SCALE GENOMIC DNA]</scope>
    <source>
        <strain evidence="2 3">WH47</strain>
    </source>
</reference>
<dbReference type="Proteomes" id="UP000006222">
    <property type="component" value="Unassembled WGS sequence"/>
</dbReference>
<gene>
    <name evidence="2" type="ORF">RBWH47_00655</name>
</gene>
<comment type="caution">
    <text evidence="2">The sequence shown here is derived from an EMBL/GenBank/DDBJ whole genome shotgun (WGS) entry which is preliminary data.</text>
</comment>
<accession>F2ASV6</accession>
<dbReference type="EMBL" id="AFAR01000154">
    <property type="protein sequence ID" value="EGF27249.1"/>
    <property type="molecule type" value="Genomic_DNA"/>
</dbReference>
<evidence type="ECO:0000313" key="2">
    <source>
        <dbReference type="EMBL" id="EGF27249.1"/>
    </source>
</evidence>
<evidence type="ECO:0000313" key="3">
    <source>
        <dbReference type="Proteomes" id="UP000006222"/>
    </source>
</evidence>
<dbReference type="AlphaFoldDB" id="F2ASV6"/>
<proteinExistence type="predicted"/>
<organism evidence="2 3">
    <name type="scientific">Rhodopirellula baltica WH47</name>
    <dbReference type="NCBI Taxonomy" id="991778"/>
    <lineage>
        <taxon>Bacteria</taxon>
        <taxon>Pseudomonadati</taxon>
        <taxon>Planctomycetota</taxon>
        <taxon>Planctomycetia</taxon>
        <taxon>Pirellulales</taxon>
        <taxon>Pirellulaceae</taxon>
        <taxon>Rhodopirellula</taxon>
    </lineage>
</organism>
<protein>
    <submittedName>
        <fullName evidence="2">Protein containing DUF1589</fullName>
    </submittedName>
</protein>
<feature type="region of interest" description="Disordered" evidence="1">
    <location>
        <begin position="30"/>
        <end position="65"/>
    </location>
</feature>
<name>F2ASV6_RHOBT</name>
<dbReference type="Pfam" id="PF07628">
    <property type="entry name" value="DUF1589"/>
    <property type="match status" value="1"/>
</dbReference>
<evidence type="ECO:0000256" key="1">
    <source>
        <dbReference type="SAM" id="MobiDB-lite"/>
    </source>
</evidence>
<dbReference type="InterPro" id="IPR011480">
    <property type="entry name" value="DUF1589"/>
</dbReference>